<proteinExistence type="predicted"/>
<keyword evidence="1" id="KW-0378">Hydrolase</keyword>
<dbReference type="EMBL" id="JANBUP010000764">
    <property type="protein sequence ID" value="KAJ2810254.1"/>
    <property type="molecule type" value="Genomic_DNA"/>
</dbReference>
<accession>A0ACC1LIN6</accession>
<organism evidence="1 2">
    <name type="scientific">Coemansia furcata</name>
    <dbReference type="NCBI Taxonomy" id="417177"/>
    <lineage>
        <taxon>Eukaryota</taxon>
        <taxon>Fungi</taxon>
        <taxon>Fungi incertae sedis</taxon>
        <taxon>Zoopagomycota</taxon>
        <taxon>Kickxellomycotina</taxon>
        <taxon>Kickxellomycetes</taxon>
        <taxon>Kickxellales</taxon>
        <taxon>Kickxellaceae</taxon>
        <taxon>Coemansia</taxon>
    </lineage>
</organism>
<reference evidence="1" key="1">
    <citation type="submission" date="2022-07" db="EMBL/GenBank/DDBJ databases">
        <title>Phylogenomic reconstructions and comparative analyses of Kickxellomycotina fungi.</title>
        <authorList>
            <person name="Reynolds N.K."/>
            <person name="Stajich J.E."/>
            <person name="Barry K."/>
            <person name="Grigoriev I.V."/>
            <person name="Crous P."/>
            <person name="Smith M.E."/>
        </authorList>
    </citation>
    <scope>NUCLEOTIDE SEQUENCE</scope>
    <source>
        <strain evidence="1">CBS 102833</strain>
    </source>
</reference>
<sequence>MRLVVVGNHSLDTLAQWVTSKFSGIKSKGNTRPTFDCHPIGKAQLGKLIHYKTVCEKYELKLQFPLPELKPTYGEKPIAYINSLFDHKESGSIYSVLSKSGWATAINGGSSGESIDGFGYYNIDISATPEGLKNYEAIVGIVFGYIKMLVESGPQECRDVTNMLHLPGRNMFLPENLSVTKPTTLADPPALEPSLIRKTDKFEAWFKQDDQFFTPHGHIGLTISSESVDNSPVNYLRSVLFFTLVSAELQEQLYGALMANSKFSIAYEAGSIIVSVSGFNSELPLLLTTVLQKLKAFKVNSQKFSIYLAEVERAIQSRRQDNPHRLLRNQLDAITLAPAFDQDMLEDALKYITLDELQAHIELLFGKAYVKMLVTGNYDQSVALEATNQVLDALQLQPVPRSLINTHRSLNIEPGYFVQNVPISDEKLQELTEEEFESSVQSLISLKKEKLKSIDEEFDRLWAHIKSNKYKFDALCEDVEHLEQLNKGDLLTFWDKYINEDTAQCYTRLDMQMWSTKIWQPTAEEFEMYPSTLLALYGCLRSGGYTSLSIADVQSFVSSAVASGSIESPLAELSKLYWSKQATSVPSEVTEVSATAAPDEEETNVDFENSSKIATALQMAISSANEVPKFATLSKTNFANIDMKQSPEGIWLINDYTQFKSTQGLNGLPVPVHKFVPIISESALAEVSRHTETTTDKPHPVTVEPANTNVSSSNAYGVLVGRLRLWRQAWKKGDQSTATSSSKTPTVTPAKGLAPEQPQWLKYSLAWQEPFAYEAKVYASLSQIIPNNASFFETAQLLWHIEPQQLTSRYPVFRSKVNVHIPSQLRSSPNSGHGLYAHMFVQKAGRFNPHPDITDPYLVSSRIPLVHWSNSASKLMDTESPVEPTESPVEPTEELLGVNSASWAIVLENHSYSWFAIPPYLQVTHGYSNTGTYNPALLPNTFTKGQPDEKPLVALKGKQLTADVYQSTIEVKLELSGIRQGWISAKNGLTNFLAPKSPIVIETVVPDPTNSMESRTYSYTDWVEGDALVSHDVVHRLSVPALIYAVMCVGLFFTLAPAFIRLVVRLWSTDIFRWIGASRAMVTIALIASALNAIWCVLESDISWILFQPEIVVVVFLAAKLDDMAFAPWLALSRLFSKIFRRKPSPVLARSSSAQLLVLAAESKDESNSADTSATSNPYFRRPESVIAIRRGVDDIAMRWINLLTLPVIAMVALYLLVDQQIEFWSLEFLKGTMAWSSQVFYCAAWVPQIVVNYKTKSGSLTPVTFNLIDLASSVLGTIFGYLTGSNRAG</sequence>
<name>A0ACC1LIN6_9FUNG</name>
<keyword evidence="1" id="KW-0482">Metalloprotease</keyword>
<feature type="non-terminal residue" evidence="1">
    <location>
        <position position="1290"/>
    </location>
</feature>
<keyword evidence="2" id="KW-1185">Reference proteome</keyword>
<protein>
    <submittedName>
        <fullName evidence="1">Metalloprotease</fullName>
        <ecNumber evidence="1">3.4.24.56</ecNumber>
    </submittedName>
</protein>
<dbReference type="Proteomes" id="UP001140096">
    <property type="component" value="Unassembled WGS sequence"/>
</dbReference>
<dbReference type="EC" id="3.4.24.56" evidence="1"/>
<evidence type="ECO:0000313" key="2">
    <source>
        <dbReference type="Proteomes" id="UP001140096"/>
    </source>
</evidence>
<comment type="caution">
    <text evidence="1">The sequence shown here is derived from an EMBL/GenBank/DDBJ whole genome shotgun (WGS) entry which is preliminary data.</text>
</comment>
<keyword evidence="1" id="KW-0645">Protease</keyword>
<gene>
    <name evidence="1" type="primary">STE23_10</name>
    <name evidence="1" type="ORF">H4S07_002773</name>
</gene>
<evidence type="ECO:0000313" key="1">
    <source>
        <dbReference type="EMBL" id="KAJ2810254.1"/>
    </source>
</evidence>